<dbReference type="AlphaFoldDB" id="A0A6C0KXG6"/>
<evidence type="ECO:0000313" key="1">
    <source>
        <dbReference type="EMBL" id="QHU21370.1"/>
    </source>
</evidence>
<organism evidence="1">
    <name type="scientific">viral metagenome</name>
    <dbReference type="NCBI Taxonomy" id="1070528"/>
    <lineage>
        <taxon>unclassified sequences</taxon>
        <taxon>metagenomes</taxon>
        <taxon>organismal metagenomes</taxon>
    </lineage>
</organism>
<dbReference type="EMBL" id="MN740989">
    <property type="protein sequence ID" value="QHU21370.1"/>
    <property type="molecule type" value="Genomic_DNA"/>
</dbReference>
<reference evidence="1" key="1">
    <citation type="journal article" date="2020" name="Nature">
        <title>Giant virus diversity and host interactions through global metagenomics.</title>
        <authorList>
            <person name="Schulz F."/>
            <person name="Roux S."/>
            <person name="Paez-Espino D."/>
            <person name="Jungbluth S."/>
            <person name="Walsh D.A."/>
            <person name="Denef V.J."/>
            <person name="McMahon K.D."/>
            <person name="Konstantinidis K.T."/>
            <person name="Eloe-Fadrosh E.A."/>
            <person name="Kyrpides N.C."/>
            <person name="Woyke T."/>
        </authorList>
    </citation>
    <scope>NUCLEOTIDE SEQUENCE</scope>
    <source>
        <strain evidence="1">GVMAG-S-3300013094-109</strain>
    </source>
</reference>
<name>A0A6C0KXG6_9ZZZZ</name>
<sequence>MEQKKIIMIGVIVLFLILIIRNVTFVTAKPVQTTETTTIVYKNPGYHNSYYVPPPPSHYNSYKAQYYN</sequence>
<proteinExistence type="predicted"/>
<accession>A0A6C0KXG6</accession>
<protein>
    <submittedName>
        <fullName evidence="1">Uncharacterized protein</fullName>
    </submittedName>
</protein>